<evidence type="ECO:0000256" key="2">
    <source>
        <dbReference type="ARBA" id="ARBA00022614"/>
    </source>
</evidence>
<keyword evidence="11" id="KW-0325">Glycoprotein</keyword>
<evidence type="ECO:0000256" key="5">
    <source>
        <dbReference type="ARBA" id="ARBA00022737"/>
    </source>
</evidence>
<dbReference type="Pfam" id="PF00560">
    <property type="entry name" value="LRR_1"/>
    <property type="match status" value="2"/>
</dbReference>
<evidence type="ECO:0000256" key="10">
    <source>
        <dbReference type="ARBA" id="ARBA00023170"/>
    </source>
</evidence>
<evidence type="ECO:0000256" key="1">
    <source>
        <dbReference type="ARBA" id="ARBA00004370"/>
    </source>
</evidence>
<sequence>MPSFVFCILPFMTAELVDLEGLLPFLFAITQLHASLGLPLLPGWIPGGDPCGPPSWQGVECVNANITALKLSGANLGGELPDDLGMFASIIDIDLSNNHIGGSIPISLPITLQNLYYISLIMLLSFLETTNFSFLSDNQFIGDIPNSLSSLGQLKSLSLNNNQLTGSIPDAFEPITGLINMDLSWNRLTGVLPPSMRSLLALTSLHLQNNQLIGVLDVLQDLPLTDLNVENNLFSGPIPSKLLNIPSFRRAGNPFNTTILPSPPALPPVSPTKAPSPQLAPSPGSNAHGQIVTPLPQSSGEEKKTTSNKITWIAVGGLVLILVLVLGLFLSISRCRRGRRSMEKSFKNNEIGHGLKKADKQPAEAGQTRNPLLKQGTDHSIDMTRLSDTHPRPSPLPFPLLPAERISADPTFTSLTPAGSAGKIVESAKLFTIGMLQQYTNSFSEENLIGKGMLGTVYSMQLPKGKVSIY</sequence>
<keyword evidence="2" id="KW-0433">Leucine-rich repeat</keyword>
<dbReference type="Gene3D" id="3.30.200.20">
    <property type="entry name" value="Phosphorylase Kinase, domain 1"/>
    <property type="match status" value="1"/>
</dbReference>
<evidence type="ECO:0008006" key="17">
    <source>
        <dbReference type="Google" id="ProtNLM"/>
    </source>
</evidence>
<comment type="caution">
    <text evidence="15">The sequence shown here is derived from an EMBL/GenBank/DDBJ whole genome shotgun (WGS) entry which is preliminary data.</text>
</comment>
<dbReference type="InterPro" id="IPR032675">
    <property type="entry name" value="LRR_dom_sf"/>
</dbReference>
<dbReference type="AlphaFoldDB" id="A0A8X8XX09"/>
<keyword evidence="7" id="KW-0067">ATP-binding</keyword>
<evidence type="ECO:0000313" key="16">
    <source>
        <dbReference type="Proteomes" id="UP000298416"/>
    </source>
</evidence>
<keyword evidence="8 13" id="KW-1133">Transmembrane helix</keyword>
<evidence type="ECO:0000256" key="8">
    <source>
        <dbReference type="ARBA" id="ARBA00022989"/>
    </source>
</evidence>
<evidence type="ECO:0000256" key="7">
    <source>
        <dbReference type="ARBA" id="ARBA00022840"/>
    </source>
</evidence>
<evidence type="ECO:0000256" key="13">
    <source>
        <dbReference type="SAM" id="Phobius"/>
    </source>
</evidence>
<feature type="transmembrane region" description="Helical" evidence="13">
    <location>
        <begin position="310"/>
        <end position="332"/>
    </location>
</feature>
<evidence type="ECO:0000256" key="14">
    <source>
        <dbReference type="SAM" id="SignalP"/>
    </source>
</evidence>
<dbReference type="InterPro" id="IPR050647">
    <property type="entry name" value="Plant_LRR-RLKs"/>
</dbReference>
<keyword evidence="3 13" id="KW-0812">Transmembrane</keyword>
<comment type="subcellular location">
    <subcellularLocation>
        <location evidence="1">Membrane</location>
    </subcellularLocation>
</comment>
<dbReference type="GO" id="GO:0016020">
    <property type="term" value="C:membrane"/>
    <property type="evidence" value="ECO:0007669"/>
    <property type="project" value="UniProtKB-SubCell"/>
</dbReference>
<keyword evidence="10" id="KW-0675">Receptor</keyword>
<dbReference type="SUPFAM" id="SSF52058">
    <property type="entry name" value="L domain-like"/>
    <property type="match status" value="1"/>
</dbReference>
<evidence type="ECO:0000256" key="12">
    <source>
        <dbReference type="SAM" id="MobiDB-lite"/>
    </source>
</evidence>
<keyword evidence="4 14" id="KW-0732">Signal</keyword>
<dbReference type="PANTHER" id="PTHR48056:SF81">
    <property type="entry name" value="RECEPTOR PROTEIN-TYROSINE KINASE CEPR1"/>
    <property type="match status" value="1"/>
</dbReference>
<protein>
    <recommendedName>
        <fullName evidence="17">Somatic embryogenesis receptor kinase 1</fullName>
    </recommendedName>
</protein>
<dbReference type="InterPro" id="IPR001611">
    <property type="entry name" value="Leu-rich_rpt"/>
</dbReference>
<organism evidence="15">
    <name type="scientific">Salvia splendens</name>
    <name type="common">Scarlet sage</name>
    <dbReference type="NCBI Taxonomy" id="180675"/>
    <lineage>
        <taxon>Eukaryota</taxon>
        <taxon>Viridiplantae</taxon>
        <taxon>Streptophyta</taxon>
        <taxon>Embryophyta</taxon>
        <taxon>Tracheophyta</taxon>
        <taxon>Spermatophyta</taxon>
        <taxon>Magnoliopsida</taxon>
        <taxon>eudicotyledons</taxon>
        <taxon>Gunneridae</taxon>
        <taxon>Pentapetalae</taxon>
        <taxon>asterids</taxon>
        <taxon>lamiids</taxon>
        <taxon>Lamiales</taxon>
        <taxon>Lamiaceae</taxon>
        <taxon>Nepetoideae</taxon>
        <taxon>Mentheae</taxon>
        <taxon>Salviinae</taxon>
        <taxon>Salvia</taxon>
        <taxon>Salvia subgen. Calosphace</taxon>
        <taxon>core Calosphace</taxon>
    </lineage>
</organism>
<feature type="compositionally biased region" description="Pro residues" evidence="12">
    <location>
        <begin position="261"/>
        <end position="270"/>
    </location>
</feature>
<reference evidence="15" key="1">
    <citation type="submission" date="2018-01" db="EMBL/GenBank/DDBJ databases">
        <authorList>
            <person name="Mao J.F."/>
        </authorList>
    </citation>
    <scope>NUCLEOTIDE SEQUENCE</scope>
    <source>
        <strain evidence="15">Huo1</strain>
        <tissue evidence="15">Leaf</tissue>
    </source>
</reference>
<dbReference type="Proteomes" id="UP000298416">
    <property type="component" value="Unassembled WGS sequence"/>
</dbReference>
<dbReference type="PANTHER" id="PTHR48056">
    <property type="entry name" value="LRR RECEPTOR-LIKE SERINE/THREONINE-PROTEIN KINASE-RELATED"/>
    <property type="match status" value="1"/>
</dbReference>
<feature type="region of interest" description="Disordered" evidence="12">
    <location>
        <begin position="345"/>
        <end position="365"/>
    </location>
</feature>
<feature type="chain" id="PRO_5036446507" description="Somatic embryogenesis receptor kinase 1" evidence="14">
    <location>
        <begin position="20"/>
        <end position="470"/>
    </location>
</feature>
<evidence type="ECO:0000313" key="15">
    <source>
        <dbReference type="EMBL" id="KAG6419071.1"/>
    </source>
</evidence>
<evidence type="ECO:0000256" key="9">
    <source>
        <dbReference type="ARBA" id="ARBA00023136"/>
    </source>
</evidence>
<keyword evidence="6" id="KW-0547">Nucleotide-binding</keyword>
<evidence type="ECO:0000256" key="4">
    <source>
        <dbReference type="ARBA" id="ARBA00022729"/>
    </source>
</evidence>
<evidence type="ECO:0000256" key="6">
    <source>
        <dbReference type="ARBA" id="ARBA00022741"/>
    </source>
</evidence>
<dbReference type="EMBL" id="PNBA02000007">
    <property type="protein sequence ID" value="KAG6419071.1"/>
    <property type="molecule type" value="Genomic_DNA"/>
</dbReference>
<keyword evidence="9 13" id="KW-0472">Membrane</keyword>
<dbReference type="FunFam" id="3.80.10.10:FF:000062">
    <property type="entry name" value="protein STRUBBELIG-RECEPTOR FAMILY 3"/>
    <property type="match status" value="1"/>
</dbReference>
<dbReference type="Gene3D" id="3.80.10.10">
    <property type="entry name" value="Ribonuclease Inhibitor"/>
    <property type="match status" value="2"/>
</dbReference>
<feature type="region of interest" description="Disordered" evidence="12">
    <location>
        <begin position="259"/>
        <end position="303"/>
    </location>
</feature>
<gene>
    <name evidence="15" type="ORF">SASPL_121280</name>
</gene>
<name>A0A8X8XX09_SALSN</name>
<reference evidence="15" key="2">
    <citation type="submission" date="2020-08" db="EMBL/GenBank/DDBJ databases">
        <title>Plant Genome Project.</title>
        <authorList>
            <person name="Zhang R.-G."/>
        </authorList>
    </citation>
    <scope>NUCLEOTIDE SEQUENCE</scope>
    <source>
        <strain evidence="15">Huo1</strain>
        <tissue evidence="15">Leaf</tissue>
    </source>
</reference>
<feature type="signal peptide" evidence="14">
    <location>
        <begin position="1"/>
        <end position="19"/>
    </location>
</feature>
<evidence type="ECO:0000256" key="3">
    <source>
        <dbReference type="ARBA" id="ARBA00022692"/>
    </source>
</evidence>
<dbReference type="GO" id="GO:0005524">
    <property type="term" value="F:ATP binding"/>
    <property type="evidence" value="ECO:0007669"/>
    <property type="project" value="UniProtKB-KW"/>
</dbReference>
<evidence type="ECO:0000256" key="11">
    <source>
        <dbReference type="ARBA" id="ARBA00023180"/>
    </source>
</evidence>
<keyword evidence="5" id="KW-0677">Repeat</keyword>
<accession>A0A8X8XX09</accession>
<keyword evidence="16" id="KW-1185">Reference proteome</keyword>
<proteinExistence type="predicted"/>